<protein>
    <submittedName>
        <fullName evidence="2">NAD(P)-dependent dehydrogenase (Short-subunit alcohol dehydrogenase family)</fullName>
    </submittedName>
</protein>
<dbReference type="InterPro" id="IPR036291">
    <property type="entry name" value="NAD(P)-bd_dom_sf"/>
</dbReference>
<comment type="similarity">
    <text evidence="1">Belongs to the short-chain dehydrogenases/reductases (SDR) family.</text>
</comment>
<dbReference type="InterPro" id="IPR020904">
    <property type="entry name" value="Sc_DH/Rdtase_CS"/>
</dbReference>
<dbReference type="PROSITE" id="PS00061">
    <property type="entry name" value="ADH_SHORT"/>
    <property type="match status" value="1"/>
</dbReference>
<organism evidence="2 3">
    <name type="scientific">Sporolactobacillus spathodeae</name>
    <dbReference type="NCBI Taxonomy" id="1465502"/>
    <lineage>
        <taxon>Bacteria</taxon>
        <taxon>Bacillati</taxon>
        <taxon>Bacillota</taxon>
        <taxon>Bacilli</taxon>
        <taxon>Bacillales</taxon>
        <taxon>Sporolactobacillaceae</taxon>
        <taxon>Sporolactobacillus</taxon>
    </lineage>
</organism>
<dbReference type="Proteomes" id="UP000823201">
    <property type="component" value="Unassembled WGS sequence"/>
</dbReference>
<dbReference type="Pfam" id="PF13561">
    <property type="entry name" value="adh_short_C2"/>
    <property type="match status" value="1"/>
</dbReference>
<comment type="caution">
    <text evidence="2">The sequence shown here is derived from an EMBL/GenBank/DDBJ whole genome shotgun (WGS) entry which is preliminary data.</text>
</comment>
<dbReference type="PRINTS" id="PR00081">
    <property type="entry name" value="GDHRDH"/>
</dbReference>
<accession>A0ABS2QAT0</accession>
<sequence length="256" mass="27542">MISIDLSQKTVLITGAKSGIGKGIADLFLEAGARVALADVAFKEDFKIVSEKLAHLHLDVTRKEEIEKAVDTLTAFWEPIDVLVNSAGISTMDFAIDIKENDWDRVMAVNAKGTYLVSQVVARQMTDRGISGRIINIASQAGKNGYRCMGNYCASKHAVLGFTKVMAIELAAKGILVNAICPGIVETPMKKRERVDGAKLRGLTPEQIYQEDCSQVPLGRTAQPADVANVALFLASPLSAYMTGQAINVTGGMTMH</sequence>
<dbReference type="Gene3D" id="3.40.50.720">
    <property type="entry name" value="NAD(P)-binding Rossmann-like Domain"/>
    <property type="match status" value="1"/>
</dbReference>
<dbReference type="SUPFAM" id="SSF51735">
    <property type="entry name" value="NAD(P)-binding Rossmann-fold domains"/>
    <property type="match status" value="1"/>
</dbReference>
<gene>
    <name evidence="2" type="ORF">JOC27_002370</name>
</gene>
<evidence type="ECO:0000256" key="1">
    <source>
        <dbReference type="ARBA" id="ARBA00006484"/>
    </source>
</evidence>
<dbReference type="RefSeq" id="WP_205007453.1">
    <property type="nucleotide sequence ID" value="NZ_CBCRXA010000022.1"/>
</dbReference>
<dbReference type="EMBL" id="JAFBEV010000027">
    <property type="protein sequence ID" value="MBM7658907.1"/>
    <property type="molecule type" value="Genomic_DNA"/>
</dbReference>
<keyword evidence="3" id="KW-1185">Reference proteome</keyword>
<evidence type="ECO:0000313" key="3">
    <source>
        <dbReference type="Proteomes" id="UP000823201"/>
    </source>
</evidence>
<dbReference type="InterPro" id="IPR002347">
    <property type="entry name" value="SDR_fam"/>
</dbReference>
<proteinExistence type="inferred from homology"/>
<name>A0ABS2QAT0_9BACL</name>
<reference evidence="2 3" key="1">
    <citation type="submission" date="2021-01" db="EMBL/GenBank/DDBJ databases">
        <title>Genomic Encyclopedia of Type Strains, Phase IV (KMG-IV): sequencing the most valuable type-strain genomes for metagenomic binning, comparative biology and taxonomic classification.</title>
        <authorList>
            <person name="Goeker M."/>
        </authorList>
    </citation>
    <scope>NUCLEOTIDE SEQUENCE [LARGE SCALE GENOMIC DNA]</scope>
    <source>
        <strain evidence="2 3">DSM 100968</strain>
    </source>
</reference>
<dbReference type="PANTHER" id="PTHR42760">
    <property type="entry name" value="SHORT-CHAIN DEHYDROGENASES/REDUCTASES FAMILY MEMBER"/>
    <property type="match status" value="1"/>
</dbReference>
<evidence type="ECO:0000313" key="2">
    <source>
        <dbReference type="EMBL" id="MBM7658907.1"/>
    </source>
</evidence>
<dbReference type="PRINTS" id="PR00080">
    <property type="entry name" value="SDRFAMILY"/>
</dbReference>